<dbReference type="GO" id="GO:0000796">
    <property type="term" value="C:condensin complex"/>
    <property type="evidence" value="ECO:0007669"/>
    <property type="project" value="InterPro"/>
</dbReference>
<keyword evidence="6" id="KW-0963">Cytoplasm</keyword>
<organism evidence="12 13">
    <name type="scientific">Yarrowia lipolytica</name>
    <name type="common">Candida lipolytica</name>
    <dbReference type="NCBI Taxonomy" id="4952"/>
    <lineage>
        <taxon>Eukaryota</taxon>
        <taxon>Fungi</taxon>
        <taxon>Dikarya</taxon>
        <taxon>Ascomycota</taxon>
        <taxon>Saccharomycotina</taxon>
        <taxon>Dipodascomycetes</taxon>
        <taxon>Dipodascales</taxon>
        <taxon>Dipodascales incertae sedis</taxon>
        <taxon>Yarrowia</taxon>
    </lineage>
</organism>
<dbReference type="PANTHER" id="PTHR13108">
    <property type="entry name" value="CONDENSIN COMPLEX SUBUNIT 2"/>
    <property type="match status" value="1"/>
</dbReference>
<keyword evidence="7" id="KW-0132">Cell division</keyword>
<comment type="subcellular location">
    <subcellularLocation>
        <location evidence="1">Chromosome</location>
    </subcellularLocation>
    <subcellularLocation>
        <location evidence="2">Cytoplasm</location>
    </subcellularLocation>
</comment>
<dbReference type="GO" id="GO:0003682">
    <property type="term" value="F:chromatin binding"/>
    <property type="evidence" value="ECO:0007669"/>
    <property type="project" value="TreeGrafter"/>
</dbReference>
<dbReference type="GO" id="GO:0051301">
    <property type="term" value="P:cell division"/>
    <property type="evidence" value="ECO:0007669"/>
    <property type="project" value="UniProtKB-KW"/>
</dbReference>
<dbReference type="InterPro" id="IPR022816">
    <property type="entry name" value="Condensin_barren_su2"/>
</dbReference>
<dbReference type="GO" id="GO:0007076">
    <property type="term" value="P:mitotic chromosome condensation"/>
    <property type="evidence" value="ECO:0007669"/>
    <property type="project" value="InterPro"/>
</dbReference>
<evidence type="ECO:0000256" key="5">
    <source>
        <dbReference type="ARBA" id="ARBA00022454"/>
    </source>
</evidence>
<dbReference type="GO" id="GO:0005737">
    <property type="term" value="C:cytoplasm"/>
    <property type="evidence" value="ECO:0007669"/>
    <property type="project" value="UniProtKB-SubCell"/>
</dbReference>
<name>A0A371C9S2_YARLL</name>
<dbReference type="EMBL" id="KZ858969">
    <property type="protein sequence ID" value="RDW27059.1"/>
    <property type="molecule type" value="Genomic_DNA"/>
</dbReference>
<evidence type="ECO:0000313" key="13">
    <source>
        <dbReference type="Proteomes" id="UP000256601"/>
    </source>
</evidence>
<keyword evidence="9" id="KW-0226">DNA condensation</keyword>
<evidence type="ECO:0000256" key="8">
    <source>
        <dbReference type="ARBA" id="ARBA00022776"/>
    </source>
</evidence>
<evidence type="ECO:0000256" key="2">
    <source>
        <dbReference type="ARBA" id="ARBA00004496"/>
    </source>
</evidence>
<dbReference type="Pfam" id="PF05786">
    <property type="entry name" value="Cnd2"/>
    <property type="match status" value="2"/>
</dbReference>
<accession>A0A371C9S2</accession>
<sequence length="516" mass="56889">MCADFDEGGAKGMLMNSLGIDKNGRVVFDGDFDQEISKGDFADLSEDEDMEDDSADSFSLQQLGAKFFPDLSILATKSVCPSAAMIEAALKDPSNLPEGLQVDNLDDRPSMPELDYGGDEDILDDAALGDIGFDDLGAGGDDDGPGGPVEDFEFGYNPMNEQYAEIAQDVAIPGGVGPSDPRYKPTINEADLLAYFDHTLKKNWAGPEHWKVQKLRGDIQKKAIESRDNVGEDGEEGEEGEKADKTKKKAAPVEVDFISEDNDIDEAVLFGRPAHMSTLSLTKAQQRSDTNNLLPNDEHFSTDNLVKLFIKPGKRITGLLFKHRVTLQSEKDADQHFWAQHFNEELAEYGVQGPEPEPVDIPGQNDDGDDFGGYDDFDDYGGATDMGGPHNASFLGLPKAHPEYVSYAKVAKRVDVRKLKDNLWRVMDYEKVDELVDNGDMVEDAAKVEEKRFTQLVEQVGAEYPRQQKQEISTSFVFICLLHLANEKGLSIDQQDDLADLAISKDMNVRLDQLGA</sequence>
<reference evidence="12 13" key="1">
    <citation type="submission" date="2018-07" db="EMBL/GenBank/DDBJ databases">
        <title>Draft Genome Assemblies for Five Robust Yarrowia lipolytica Strains Exhibiting High Lipid Production and Pentose Sugar Utilization and Sugar Alcohol Secretion from Undetoxified Lignocellulosic Biomass Hydrolysates.</title>
        <authorList>
            <consortium name="DOE Joint Genome Institute"/>
            <person name="Walker C."/>
            <person name="Ryu S."/>
            <person name="Na H."/>
            <person name="Zane M."/>
            <person name="LaButti K."/>
            <person name="Lipzen A."/>
            <person name="Haridas S."/>
            <person name="Barry K."/>
            <person name="Grigoriev I.V."/>
            <person name="Quarterman J."/>
            <person name="Slininger P."/>
            <person name="Dien B."/>
            <person name="Trinh C.T."/>
        </authorList>
    </citation>
    <scope>NUCLEOTIDE SEQUENCE [LARGE SCALE GENOMIC DNA]</scope>
    <source>
        <strain evidence="12 13">YB392</strain>
    </source>
</reference>
<gene>
    <name evidence="12" type="ORF">B0I71DRAFT_129768</name>
</gene>
<dbReference type="PANTHER" id="PTHR13108:SF9">
    <property type="entry name" value="CONDENSIN COMPLEX SUBUNIT 2"/>
    <property type="match status" value="1"/>
</dbReference>
<evidence type="ECO:0000256" key="10">
    <source>
        <dbReference type="ARBA" id="ARBA00023306"/>
    </source>
</evidence>
<keyword evidence="5" id="KW-0158">Chromosome</keyword>
<evidence type="ECO:0000256" key="6">
    <source>
        <dbReference type="ARBA" id="ARBA00022490"/>
    </source>
</evidence>
<evidence type="ECO:0000256" key="7">
    <source>
        <dbReference type="ARBA" id="ARBA00022618"/>
    </source>
</evidence>
<evidence type="ECO:0000256" key="3">
    <source>
        <dbReference type="ARBA" id="ARBA00009471"/>
    </source>
</evidence>
<dbReference type="Proteomes" id="UP000256601">
    <property type="component" value="Unassembled WGS sequence"/>
</dbReference>
<evidence type="ECO:0000256" key="9">
    <source>
        <dbReference type="ARBA" id="ARBA00023067"/>
    </source>
</evidence>
<dbReference type="VEuPathDB" id="FungiDB:YALI1_B04937g"/>
<protein>
    <recommendedName>
        <fullName evidence="4">Condensin complex subunit 2</fullName>
    </recommendedName>
</protein>
<evidence type="ECO:0000256" key="11">
    <source>
        <dbReference type="SAM" id="MobiDB-lite"/>
    </source>
</evidence>
<feature type="region of interest" description="Disordered" evidence="11">
    <location>
        <begin position="223"/>
        <end position="248"/>
    </location>
</feature>
<evidence type="ECO:0000313" key="12">
    <source>
        <dbReference type="EMBL" id="RDW27059.1"/>
    </source>
</evidence>
<proteinExistence type="inferred from homology"/>
<keyword evidence="10" id="KW-0131">Cell cycle</keyword>
<feature type="compositionally biased region" description="Acidic residues" evidence="11">
    <location>
        <begin position="231"/>
        <end position="241"/>
    </location>
</feature>
<comment type="similarity">
    <text evidence="3">Belongs to the CND2 (condensin subunit 2) family.</text>
</comment>
<evidence type="ECO:0000256" key="4">
    <source>
        <dbReference type="ARBA" id="ARBA00016065"/>
    </source>
</evidence>
<evidence type="ECO:0000256" key="1">
    <source>
        <dbReference type="ARBA" id="ARBA00004286"/>
    </source>
</evidence>
<dbReference type="AlphaFoldDB" id="A0A371C9S2"/>
<keyword evidence="8" id="KW-0498">Mitosis</keyword>
<dbReference type="VEuPathDB" id="FungiDB:YALI0_B03476g"/>